<name>A0A8J2ZDB3_9PROT</name>
<proteinExistence type="predicted"/>
<keyword evidence="3" id="KW-1185">Reference proteome</keyword>
<organism evidence="2 3">
    <name type="scientific">Caldovatus sediminis</name>
    <dbReference type="NCBI Taxonomy" id="2041189"/>
    <lineage>
        <taxon>Bacteria</taxon>
        <taxon>Pseudomonadati</taxon>
        <taxon>Pseudomonadota</taxon>
        <taxon>Alphaproteobacteria</taxon>
        <taxon>Acetobacterales</taxon>
        <taxon>Roseomonadaceae</taxon>
        <taxon>Caldovatus</taxon>
    </lineage>
</organism>
<evidence type="ECO:0000259" key="1">
    <source>
        <dbReference type="Pfam" id="PF22262"/>
    </source>
</evidence>
<dbReference type="InterPro" id="IPR053802">
    <property type="entry name" value="DUF6950"/>
</dbReference>
<dbReference type="Proteomes" id="UP000597507">
    <property type="component" value="Unassembled WGS sequence"/>
</dbReference>
<comment type="caution">
    <text evidence="2">The sequence shown here is derived from an EMBL/GenBank/DDBJ whole genome shotgun (WGS) entry which is preliminary data.</text>
</comment>
<protein>
    <recommendedName>
        <fullName evidence="1">DUF6950 domain-containing protein</fullName>
    </recommendedName>
</protein>
<feature type="domain" description="DUF6950" evidence="1">
    <location>
        <begin position="54"/>
        <end position="117"/>
    </location>
</feature>
<gene>
    <name evidence="2" type="ORF">GCM10010964_28930</name>
</gene>
<evidence type="ECO:0000313" key="3">
    <source>
        <dbReference type="Proteomes" id="UP000597507"/>
    </source>
</evidence>
<reference evidence="2 3" key="1">
    <citation type="journal article" date="2014" name="Int. J. Syst. Evol. Microbiol.">
        <title>Complete genome sequence of Corynebacterium casei LMG S-19264T (=DSM 44701T), isolated from a smear-ripened cheese.</title>
        <authorList>
            <consortium name="US DOE Joint Genome Institute (JGI-PGF)"/>
            <person name="Walter F."/>
            <person name="Albersmeier A."/>
            <person name="Kalinowski J."/>
            <person name="Ruckert C."/>
        </authorList>
    </citation>
    <scope>NUCLEOTIDE SEQUENCE [LARGE SCALE GENOMIC DNA]</scope>
    <source>
        <strain evidence="2 3">CGMCC 1.16330</strain>
    </source>
</reference>
<evidence type="ECO:0000313" key="2">
    <source>
        <dbReference type="EMBL" id="GGG39565.1"/>
    </source>
</evidence>
<feature type="domain" description="DUF6950" evidence="1">
    <location>
        <begin position="4"/>
        <end position="47"/>
    </location>
</feature>
<dbReference type="AlphaFoldDB" id="A0A8J2ZDB3"/>
<dbReference type="Pfam" id="PF22262">
    <property type="entry name" value="DUF6950"/>
    <property type="match status" value="2"/>
</dbReference>
<sequence>MMPRRPDWPGRLAALLAAAEARPFDDHAWNCGRFALAAIEAVTGTRPRLCILPDLEATADSAGFPRLPPAFARPGDVVLAGDPQRLGVVVDGGRAAFVGPRGLVRQPLTTCATAWRIG</sequence>
<dbReference type="EMBL" id="BMKS01000008">
    <property type="protein sequence ID" value="GGG39565.1"/>
    <property type="molecule type" value="Genomic_DNA"/>
</dbReference>
<accession>A0A8J2ZDB3</accession>